<proteinExistence type="predicted"/>
<evidence type="ECO:0000256" key="4">
    <source>
        <dbReference type="SAM" id="Coils"/>
    </source>
</evidence>
<protein>
    <recommendedName>
        <fullName evidence="5">DUF1400 domain-containing protein</fullName>
    </recommendedName>
</protein>
<keyword evidence="4" id="KW-0175">Coiled coil</keyword>
<dbReference type="PATRIC" id="fig|111780.3.peg.1126"/>
<dbReference type="PANTHER" id="PTHR10272:SF13">
    <property type="entry name" value="POLY(ETHYLENE TEREPHTHALATE) HYDROLASE"/>
    <property type="match status" value="1"/>
</dbReference>
<evidence type="ECO:0000313" key="6">
    <source>
        <dbReference type="EMBL" id="AFZ34656.1"/>
    </source>
</evidence>
<keyword evidence="3" id="KW-0443">Lipid metabolism</keyword>
<evidence type="ECO:0000256" key="3">
    <source>
        <dbReference type="ARBA" id="ARBA00023098"/>
    </source>
</evidence>
<name>K9XRH5_STAC7</name>
<evidence type="ECO:0000256" key="2">
    <source>
        <dbReference type="ARBA" id="ARBA00022963"/>
    </source>
</evidence>
<gene>
    <name evidence="6" type="ordered locus">Sta7437_1080</name>
</gene>
<accession>K9XRH5</accession>
<dbReference type="EMBL" id="CP003653">
    <property type="protein sequence ID" value="AFZ34656.1"/>
    <property type="molecule type" value="Genomic_DNA"/>
</dbReference>
<dbReference type="Pfam" id="PF03403">
    <property type="entry name" value="PAF-AH_p_II"/>
    <property type="match status" value="1"/>
</dbReference>
<evidence type="ECO:0000256" key="1">
    <source>
        <dbReference type="ARBA" id="ARBA00022801"/>
    </source>
</evidence>
<dbReference type="KEGG" id="scs:Sta7437_1080"/>
<dbReference type="SUPFAM" id="SSF53474">
    <property type="entry name" value="alpha/beta-Hydrolases"/>
    <property type="match status" value="1"/>
</dbReference>
<keyword evidence="7" id="KW-1185">Reference proteome</keyword>
<evidence type="ECO:0000259" key="5">
    <source>
        <dbReference type="Pfam" id="PF07176"/>
    </source>
</evidence>
<feature type="coiled-coil region" evidence="4">
    <location>
        <begin position="190"/>
        <end position="224"/>
    </location>
</feature>
<dbReference type="RefSeq" id="WP_015192329.1">
    <property type="nucleotide sequence ID" value="NC_019748.1"/>
</dbReference>
<sequence>MTFVFPLEQNQSKITIRQYFSFSWLRYSYLLQLVLTICNLSICLSVPLVQASKTSAAEKIYLDYGLLQFSLPVESLETYARTGVIDANLSNYANLLSQEQLEQLRTALLTKANITPLAVTQFLYSPQGERILAKVAQVIQTKAGQSGFYALRSALIMASADQEGLTPLNILKQFPTYGIRLNSERGFQIIENLSEIVQDTESAIAQVEQQALQETATNNSLENLPLPSFNQPGSYSYRKQLLTLEDRYRDRRFPVDLYLPNTFGRLPLIVISHGLGGDRTTFAYLATHLASYGFAVAVPEHPGSNAGQIQALFNGFANRVTLPEELIDRPLDIKFLLDHLETNYEPQLQVRRVGIIGQSFGAYTALALAGARLNFASLNQACQDIDNSLNLSLLLQCIALELPNQRYNLRDERIVAAIAINPLTSAVFGQEGISEIKIPIMLIASSADPVTPALSEQIEPFTWLTNSEKYLVLLQGATHFSTLQESSGSISLPSQAIGPDPQIAQTYVKQLGLIFFESYVLQHLSYQAYLNSAYAAKISRSALPLSLVRSLNLQLNPQ</sequence>
<feature type="domain" description="DUF1400" evidence="5">
    <location>
        <begin position="56"/>
        <end position="182"/>
    </location>
</feature>
<evidence type="ECO:0000313" key="7">
    <source>
        <dbReference type="Proteomes" id="UP000010473"/>
    </source>
</evidence>
<dbReference type="OrthoDB" id="422423at2"/>
<dbReference type="Pfam" id="PF07176">
    <property type="entry name" value="DUF1400"/>
    <property type="match status" value="1"/>
</dbReference>
<dbReference type="AlphaFoldDB" id="K9XRH5"/>
<keyword evidence="1" id="KW-0378">Hydrolase</keyword>
<dbReference type="Gene3D" id="3.40.50.1820">
    <property type="entry name" value="alpha/beta hydrolase"/>
    <property type="match status" value="1"/>
</dbReference>
<dbReference type="PANTHER" id="PTHR10272">
    <property type="entry name" value="PLATELET-ACTIVATING FACTOR ACETYLHYDROLASE"/>
    <property type="match status" value="1"/>
</dbReference>
<dbReference type="InterPro" id="IPR010802">
    <property type="entry name" value="DUF1400"/>
</dbReference>
<organism evidence="6 7">
    <name type="scientific">Stanieria cyanosphaera (strain ATCC 29371 / PCC 7437)</name>
    <dbReference type="NCBI Taxonomy" id="111780"/>
    <lineage>
        <taxon>Bacteria</taxon>
        <taxon>Bacillati</taxon>
        <taxon>Cyanobacteriota</taxon>
        <taxon>Cyanophyceae</taxon>
        <taxon>Pleurocapsales</taxon>
        <taxon>Dermocarpellaceae</taxon>
        <taxon>Stanieria</taxon>
    </lineage>
</organism>
<dbReference type="Proteomes" id="UP000010473">
    <property type="component" value="Chromosome"/>
</dbReference>
<dbReference type="GO" id="GO:0003847">
    <property type="term" value="F:1-alkyl-2-acetylglycerophosphocholine esterase activity"/>
    <property type="evidence" value="ECO:0007669"/>
    <property type="project" value="TreeGrafter"/>
</dbReference>
<dbReference type="HOGENOM" id="CLU_029435_0_0_3"/>
<dbReference type="STRING" id="111780.Sta7437_1080"/>
<keyword evidence="2" id="KW-0442">Lipid degradation</keyword>
<dbReference type="eggNOG" id="COG4188">
    <property type="taxonomic scope" value="Bacteria"/>
</dbReference>
<dbReference type="InterPro" id="IPR029058">
    <property type="entry name" value="AB_hydrolase_fold"/>
</dbReference>
<dbReference type="GO" id="GO:0016042">
    <property type="term" value="P:lipid catabolic process"/>
    <property type="evidence" value="ECO:0007669"/>
    <property type="project" value="UniProtKB-KW"/>
</dbReference>
<reference evidence="7" key="1">
    <citation type="journal article" date="2013" name="Proc. Natl. Acad. Sci. U.S.A.">
        <title>Improving the coverage of the cyanobacterial phylum using diversity-driven genome sequencing.</title>
        <authorList>
            <person name="Shih P.M."/>
            <person name="Wu D."/>
            <person name="Latifi A."/>
            <person name="Axen S.D."/>
            <person name="Fewer D.P."/>
            <person name="Talla E."/>
            <person name="Calteau A."/>
            <person name="Cai F."/>
            <person name="Tandeau de Marsac N."/>
            <person name="Rippka R."/>
            <person name="Herdman M."/>
            <person name="Sivonen K."/>
            <person name="Coursin T."/>
            <person name="Laurent T."/>
            <person name="Goodwin L."/>
            <person name="Nolan M."/>
            <person name="Davenport K.W."/>
            <person name="Han C.S."/>
            <person name="Rubin E.M."/>
            <person name="Eisen J.A."/>
            <person name="Woyke T."/>
            <person name="Gugger M."/>
            <person name="Kerfeld C.A."/>
        </authorList>
    </citation>
    <scope>NUCLEOTIDE SEQUENCE [LARGE SCALE GENOMIC DNA]</scope>
    <source>
        <strain evidence="7">ATCC 29371 / PCC 7437</strain>
    </source>
</reference>